<evidence type="ECO:0000313" key="1">
    <source>
        <dbReference type="EMBL" id="SVE63910.1"/>
    </source>
</evidence>
<reference evidence="1" key="1">
    <citation type="submission" date="2018-05" db="EMBL/GenBank/DDBJ databases">
        <authorList>
            <person name="Lanie J.A."/>
            <person name="Ng W.-L."/>
            <person name="Kazmierczak K.M."/>
            <person name="Andrzejewski T.M."/>
            <person name="Davidsen T.M."/>
            <person name="Wayne K.J."/>
            <person name="Tettelin H."/>
            <person name="Glass J.I."/>
            <person name="Rusch D."/>
            <person name="Podicherti R."/>
            <person name="Tsui H.-C.T."/>
            <person name="Winkler M.E."/>
        </authorList>
    </citation>
    <scope>NUCLEOTIDE SEQUENCE</scope>
</reference>
<dbReference type="EMBL" id="UINC01231397">
    <property type="protein sequence ID" value="SVE63910.1"/>
    <property type="molecule type" value="Genomic_DNA"/>
</dbReference>
<feature type="non-terminal residue" evidence="1">
    <location>
        <position position="228"/>
    </location>
</feature>
<name>A0A383F5L5_9ZZZZ</name>
<proteinExistence type="predicted"/>
<feature type="non-terminal residue" evidence="1">
    <location>
        <position position="1"/>
    </location>
</feature>
<organism evidence="1">
    <name type="scientific">marine metagenome</name>
    <dbReference type="NCBI Taxonomy" id="408172"/>
    <lineage>
        <taxon>unclassified sequences</taxon>
        <taxon>metagenomes</taxon>
        <taxon>ecological metagenomes</taxon>
    </lineage>
</organism>
<gene>
    <name evidence="1" type="ORF">METZ01_LOCUS516764</name>
</gene>
<accession>A0A383F5L5</accession>
<sequence length="228" mass="23706">LNGYELNEYGLLAAHSVLGISNRAYIQRVDVDLSQLSASLVRPVGDPANGKYWLDTANTLWGIQEWSATTGTFTNKVPTVINDTAKLTGGVPLASVGAIGDYAVVTTNVQNPIYYKNRDNAWVQVGTDAWQNSWPSIQGSNASPTIVAGNTIVINGTTVTATGTTVASLVTNINDAAITGITSAAVNNKLEIYADSDVTPSDSAGDGTWQIANGTGTILTVTGITATA</sequence>
<protein>
    <submittedName>
        <fullName evidence="1">Uncharacterized protein</fullName>
    </submittedName>
</protein>
<dbReference type="AlphaFoldDB" id="A0A383F5L5"/>